<dbReference type="Proteomes" id="UP000198896">
    <property type="component" value="Unassembled WGS sequence"/>
</dbReference>
<dbReference type="NCBIfam" id="TIGR00739">
    <property type="entry name" value="yajC"/>
    <property type="match status" value="1"/>
</dbReference>
<dbReference type="PANTHER" id="PTHR33909">
    <property type="entry name" value="SEC TRANSLOCON ACCESSORY COMPLEX SUBUNIT YAJC"/>
    <property type="match status" value="1"/>
</dbReference>
<organism evidence="11 12">
    <name type="scientific">Succiniclasticum ruminis DSM 9236</name>
    <dbReference type="NCBI Taxonomy" id="1123323"/>
    <lineage>
        <taxon>Bacteria</taxon>
        <taxon>Bacillati</taxon>
        <taxon>Bacillota</taxon>
        <taxon>Negativicutes</taxon>
        <taxon>Acidaminococcales</taxon>
        <taxon>Acidaminococcaceae</taxon>
        <taxon>Succiniclasticum</taxon>
    </lineage>
</organism>
<sequence>MTDMMVMANAILPFILMAAIFYFMLWRPQKQEQKKRKEMLDSLKRGDKIITIGGMYGTLTKVGPTKVKVRLAEGIEIDFARTAVSCLQDAGADIQPENLEA</sequence>
<dbReference type="Pfam" id="PF02699">
    <property type="entry name" value="YajC"/>
    <property type="match status" value="1"/>
</dbReference>
<evidence type="ECO:0000256" key="5">
    <source>
        <dbReference type="ARBA" id="ARBA00022692"/>
    </source>
</evidence>
<proteinExistence type="inferred from homology"/>
<keyword evidence="5 10" id="KW-0812">Transmembrane</keyword>
<keyword evidence="4" id="KW-1003">Cell membrane</keyword>
<dbReference type="GO" id="GO:0005886">
    <property type="term" value="C:plasma membrane"/>
    <property type="evidence" value="ECO:0007669"/>
    <property type="project" value="UniProtKB-SubCell"/>
</dbReference>
<dbReference type="InterPro" id="IPR003849">
    <property type="entry name" value="Preprotein_translocase_YajC"/>
</dbReference>
<keyword evidence="8" id="KW-0811">Translocation</keyword>
<evidence type="ECO:0000256" key="7">
    <source>
        <dbReference type="ARBA" id="ARBA00022989"/>
    </source>
</evidence>
<evidence type="ECO:0000256" key="10">
    <source>
        <dbReference type="SAM" id="Phobius"/>
    </source>
</evidence>
<dbReference type="SMART" id="SM01323">
    <property type="entry name" value="YajC"/>
    <property type="match status" value="1"/>
</dbReference>
<feature type="transmembrane region" description="Helical" evidence="10">
    <location>
        <begin position="6"/>
        <end position="26"/>
    </location>
</feature>
<keyword evidence="3" id="KW-0813">Transport</keyword>
<reference evidence="11 12" key="1">
    <citation type="submission" date="2016-10" db="EMBL/GenBank/DDBJ databases">
        <authorList>
            <person name="de Groot N.N."/>
        </authorList>
    </citation>
    <scope>NUCLEOTIDE SEQUENCE [LARGE SCALE GENOMIC DNA]</scope>
    <source>
        <strain evidence="11 12">DSM 9236</strain>
    </source>
</reference>
<comment type="similarity">
    <text evidence="2">Belongs to the YajC family.</text>
</comment>
<protein>
    <submittedName>
        <fullName evidence="11">Preprotein translocase subunit YajC</fullName>
    </submittedName>
</protein>
<gene>
    <name evidence="11" type="ORF">SAMN05216245_10660</name>
</gene>
<dbReference type="RefSeq" id="WP_245763658.1">
    <property type="nucleotide sequence ID" value="NZ_FONL01000006.1"/>
</dbReference>
<comment type="subcellular location">
    <subcellularLocation>
        <location evidence="1">Cell membrane</location>
        <topology evidence="1">Single-pass membrane protein</topology>
    </subcellularLocation>
</comment>
<dbReference type="AlphaFoldDB" id="A0A1I2AMU3"/>
<keyword evidence="6" id="KW-0653">Protein transport</keyword>
<dbReference type="PANTHER" id="PTHR33909:SF1">
    <property type="entry name" value="SEC TRANSLOCON ACCESSORY COMPLEX SUBUNIT YAJC"/>
    <property type="match status" value="1"/>
</dbReference>
<name>A0A1I2AMU3_9FIRM</name>
<dbReference type="STRING" id="1123323.SAMN05216245_10660"/>
<evidence type="ECO:0000256" key="2">
    <source>
        <dbReference type="ARBA" id="ARBA00006742"/>
    </source>
</evidence>
<evidence type="ECO:0000256" key="8">
    <source>
        <dbReference type="ARBA" id="ARBA00023010"/>
    </source>
</evidence>
<evidence type="ECO:0000256" key="9">
    <source>
        <dbReference type="ARBA" id="ARBA00023136"/>
    </source>
</evidence>
<keyword evidence="7 10" id="KW-1133">Transmembrane helix</keyword>
<dbReference type="GO" id="GO:0015031">
    <property type="term" value="P:protein transport"/>
    <property type="evidence" value="ECO:0007669"/>
    <property type="project" value="UniProtKB-KW"/>
</dbReference>
<dbReference type="EMBL" id="FONL01000006">
    <property type="protein sequence ID" value="SFE44323.1"/>
    <property type="molecule type" value="Genomic_DNA"/>
</dbReference>
<evidence type="ECO:0000256" key="1">
    <source>
        <dbReference type="ARBA" id="ARBA00004162"/>
    </source>
</evidence>
<keyword evidence="9 10" id="KW-0472">Membrane</keyword>
<evidence type="ECO:0000256" key="6">
    <source>
        <dbReference type="ARBA" id="ARBA00022927"/>
    </source>
</evidence>
<evidence type="ECO:0000256" key="4">
    <source>
        <dbReference type="ARBA" id="ARBA00022475"/>
    </source>
</evidence>
<evidence type="ECO:0000256" key="3">
    <source>
        <dbReference type="ARBA" id="ARBA00022448"/>
    </source>
</evidence>
<evidence type="ECO:0000313" key="11">
    <source>
        <dbReference type="EMBL" id="SFE44323.1"/>
    </source>
</evidence>
<evidence type="ECO:0000313" key="12">
    <source>
        <dbReference type="Proteomes" id="UP000198896"/>
    </source>
</evidence>
<keyword evidence="12" id="KW-1185">Reference proteome</keyword>
<accession>A0A1I2AMU3</accession>
<dbReference type="PRINTS" id="PR01853">
    <property type="entry name" value="YAJCTRNLCASE"/>
</dbReference>